<dbReference type="Gene3D" id="3.30.230.10">
    <property type="match status" value="1"/>
</dbReference>
<dbReference type="EMBL" id="JBBHLL010000001">
    <property type="protein sequence ID" value="KAK7835863.1"/>
    <property type="molecule type" value="Genomic_DNA"/>
</dbReference>
<dbReference type="AlphaFoldDB" id="A0AAW0K9F6"/>
<organism evidence="3 4">
    <name type="scientific">Myodes glareolus</name>
    <name type="common">Bank vole</name>
    <name type="synonym">Clethrionomys glareolus</name>
    <dbReference type="NCBI Taxonomy" id="447135"/>
    <lineage>
        <taxon>Eukaryota</taxon>
        <taxon>Metazoa</taxon>
        <taxon>Chordata</taxon>
        <taxon>Craniata</taxon>
        <taxon>Vertebrata</taxon>
        <taxon>Euteleostomi</taxon>
        <taxon>Mammalia</taxon>
        <taxon>Eutheria</taxon>
        <taxon>Euarchontoglires</taxon>
        <taxon>Glires</taxon>
        <taxon>Rodentia</taxon>
        <taxon>Myomorpha</taxon>
        <taxon>Muroidea</taxon>
        <taxon>Cricetidae</taxon>
        <taxon>Arvicolinae</taxon>
        <taxon>Myodes</taxon>
    </lineage>
</organism>
<sequence length="142" mass="15048">MEVKWKIRSGPPHQVGSPGQGYEDQGPGRDLLVLPAIKEAVITDALLGASLEDDILKTADLGYNNHVGHGVKCSKEITTAIQGAIILAKLPIVFLQNGYHGNKIGKPHSIPRKVTGHCGSAHPVCLIPVPRGNGMISIPVLK</sequence>
<dbReference type="Gene3D" id="3.30.160.20">
    <property type="match status" value="1"/>
</dbReference>
<dbReference type="GO" id="GO:0003735">
    <property type="term" value="F:structural constituent of ribosome"/>
    <property type="evidence" value="ECO:0007669"/>
    <property type="project" value="InterPro"/>
</dbReference>
<reference evidence="3 4" key="1">
    <citation type="journal article" date="2023" name="bioRxiv">
        <title>Conserved and derived expression patterns and positive selection on dental genes reveal complex evolutionary context of ever-growing rodent molars.</title>
        <authorList>
            <person name="Calamari Z.T."/>
            <person name="Song A."/>
            <person name="Cohen E."/>
            <person name="Akter M."/>
            <person name="Roy R.D."/>
            <person name="Hallikas O."/>
            <person name="Christensen M.M."/>
            <person name="Li P."/>
            <person name="Marangoni P."/>
            <person name="Jernvall J."/>
            <person name="Klein O.D."/>
        </authorList>
    </citation>
    <scope>NUCLEOTIDE SEQUENCE [LARGE SCALE GENOMIC DNA]</scope>
    <source>
        <strain evidence="3">V071</strain>
    </source>
</reference>
<feature type="domain" description="S5 DRBM" evidence="2">
    <location>
        <begin position="63"/>
        <end position="93"/>
    </location>
</feature>
<proteinExistence type="predicted"/>
<evidence type="ECO:0000259" key="2">
    <source>
        <dbReference type="Pfam" id="PF00333"/>
    </source>
</evidence>
<dbReference type="Proteomes" id="UP001488838">
    <property type="component" value="Unassembled WGS sequence"/>
</dbReference>
<feature type="region of interest" description="Disordered" evidence="1">
    <location>
        <begin position="1"/>
        <end position="24"/>
    </location>
</feature>
<dbReference type="InterPro" id="IPR013810">
    <property type="entry name" value="Ribosomal_uS5_N"/>
</dbReference>
<keyword evidence="4" id="KW-1185">Reference proteome</keyword>
<dbReference type="InterPro" id="IPR014721">
    <property type="entry name" value="Ribsml_uS5_D2-typ_fold_subgr"/>
</dbReference>
<protein>
    <recommendedName>
        <fullName evidence="2">S5 DRBM domain-containing protein</fullName>
    </recommendedName>
</protein>
<dbReference type="Pfam" id="PF00333">
    <property type="entry name" value="Ribosomal_S5"/>
    <property type="match status" value="1"/>
</dbReference>
<evidence type="ECO:0000256" key="1">
    <source>
        <dbReference type="SAM" id="MobiDB-lite"/>
    </source>
</evidence>
<dbReference type="GO" id="GO:0006412">
    <property type="term" value="P:translation"/>
    <property type="evidence" value="ECO:0007669"/>
    <property type="project" value="InterPro"/>
</dbReference>
<comment type="caution">
    <text evidence="3">The sequence shown here is derived from an EMBL/GenBank/DDBJ whole genome shotgun (WGS) entry which is preliminary data.</text>
</comment>
<accession>A0AAW0K9F6</accession>
<name>A0AAW0K9F6_MYOGA</name>
<dbReference type="GO" id="GO:0005840">
    <property type="term" value="C:ribosome"/>
    <property type="evidence" value="ECO:0007669"/>
    <property type="project" value="InterPro"/>
</dbReference>
<evidence type="ECO:0000313" key="3">
    <source>
        <dbReference type="EMBL" id="KAK7835863.1"/>
    </source>
</evidence>
<dbReference type="GO" id="GO:0003723">
    <property type="term" value="F:RNA binding"/>
    <property type="evidence" value="ECO:0007669"/>
    <property type="project" value="InterPro"/>
</dbReference>
<evidence type="ECO:0000313" key="4">
    <source>
        <dbReference type="Proteomes" id="UP001488838"/>
    </source>
</evidence>
<gene>
    <name evidence="3" type="ORF">U0070_003954</name>
</gene>